<organism evidence="2 3">
    <name type="scientific">Segatella copri</name>
    <dbReference type="NCBI Taxonomy" id="165179"/>
    <lineage>
        <taxon>Bacteria</taxon>
        <taxon>Pseudomonadati</taxon>
        <taxon>Bacteroidota</taxon>
        <taxon>Bacteroidia</taxon>
        <taxon>Bacteroidales</taxon>
        <taxon>Prevotellaceae</taxon>
        <taxon>Segatella</taxon>
    </lineage>
</organism>
<name>A0A6A7WD37_9BACT</name>
<dbReference type="Proteomes" id="UP000384372">
    <property type="component" value="Unassembled WGS sequence"/>
</dbReference>
<evidence type="ECO:0000313" key="2">
    <source>
        <dbReference type="EMBL" id="MQP12352.1"/>
    </source>
</evidence>
<protein>
    <submittedName>
        <fullName evidence="2">Sulfate transporter</fullName>
    </submittedName>
</protein>
<sequence length="49" mass="5432">MNHFEYYVLALIVLIVGFLIVKKVATCLFKTVVTVIVLAILAGIYFLAS</sequence>
<keyword evidence="1" id="KW-0472">Membrane</keyword>
<feature type="transmembrane region" description="Helical" evidence="1">
    <location>
        <begin position="6"/>
        <end position="21"/>
    </location>
</feature>
<dbReference type="RefSeq" id="WP_158463970.1">
    <property type="nucleotide sequence ID" value="NZ_VZAD01000076.1"/>
</dbReference>
<evidence type="ECO:0000313" key="3">
    <source>
        <dbReference type="Proteomes" id="UP000384372"/>
    </source>
</evidence>
<keyword evidence="1" id="KW-0812">Transmembrane</keyword>
<comment type="caution">
    <text evidence="2">The sequence shown here is derived from an EMBL/GenBank/DDBJ whole genome shotgun (WGS) entry which is preliminary data.</text>
</comment>
<keyword evidence="1" id="KW-1133">Transmembrane helix</keyword>
<reference evidence="2 3" key="1">
    <citation type="submission" date="2019-09" db="EMBL/GenBank/DDBJ databases">
        <title>Distinct polysaccharide growth profiles of human intestinal Prevotella copri isolates.</title>
        <authorList>
            <person name="Fehlner-Peach H."/>
            <person name="Magnabosco C."/>
            <person name="Raghavan V."/>
            <person name="Scher J.U."/>
            <person name="Tett A."/>
            <person name="Cox L.M."/>
            <person name="Gottsegen C."/>
            <person name="Watters A."/>
            <person name="Wiltshire- Gordon J.D."/>
            <person name="Segata N."/>
            <person name="Bonneau R."/>
            <person name="Littman D.R."/>
        </authorList>
    </citation>
    <scope>NUCLEOTIDE SEQUENCE [LARGE SCALE GENOMIC DNA]</scope>
    <source>
        <strain evidence="3">iAQ1173</strain>
    </source>
</reference>
<evidence type="ECO:0000256" key="1">
    <source>
        <dbReference type="SAM" id="Phobius"/>
    </source>
</evidence>
<keyword evidence="3" id="KW-1185">Reference proteome</keyword>
<gene>
    <name evidence="2" type="ORF">F7D20_10400</name>
</gene>
<proteinExistence type="predicted"/>
<dbReference type="AlphaFoldDB" id="A0A6A7WD37"/>
<accession>A0A6A7WD37</accession>
<feature type="transmembrane region" description="Helical" evidence="1">
    <location>
        <begin position="28"/>
        <end position="48"/>
    </location>
</feature>
<dbReference type="EMBL" id="VZAD01000076">
    <property type="protein sequence ID" value="MQP12352.1"/>
    <property type="molecule type" value="Genomic_DNA"/>
</dbReference>
<dbReference type="OrthoDB" id="9982871at2"/>